<dbReference type="Pfam" id="PF00028">
    <property type="entry name" value="Cadherin"/>
    <property type="match status" value="1"/>
</dbReference>
<dbReference type="GO" id="GO:0016020">
    <property type="term" value="C:membrane"/>
    <property type="evidence" value="ECO:0007669"/>
    <property type="project" value="UniProtKB-SubCell"/>
</dbReference>
<protein>
    <recommendedName>
        <fullName evidence="8">Cadherin domain-containing protein</fullName>
    </recommendedName>
</protein>
<dbReference type="EMBL" id="LDOV01000085">
    <property type="protein sequence ID" value="KLU98374.1"/>
    <property type="molecule type" value="Genomic_DNA"/>
</dbReference>
<dbReference type="OrthoDB" id="5859436at2"/>
<dbReference type="InterPro" id="IPR050971">
    <property type="entry name" value="Cadherin-domain_protein"/>
</dbReference>
<gene>
    <name evidence="9" type="ORF">ABT58_23165</name>
</gene>
<dbReference type="PATRIC" id="fig|754436.4.peg.4833"/>
<comment type="caution">
    <text evidence="9">The sequence shown here is derived from an EMBL/GenBank/DDBJ whole genome shotgun (WGS) entry which is preliminary data.</text>
</comment>
<dbReference type="SMART" id="SM00112">
    <property type="entry name" value="CA"/>
    <property type="match status" value="1"/>
</dbReference>
<dbReference type="PANTHER" id="PTHR24025">
    <property type="entry name" value="DESMOGLEIN FAMILY MEMBER"/>
    <property type="match status" value="1"/>
</dbReference>
<keyword evidence="2" id="KW-0812">Transmembrane</keyword>
<dbReference type="GO" id="GO:0005911">
    <property type="term" value="C:cell-cell junction"/>
    <property type="evidence" value="ECO:0007669"/>
    <property type="project" value="TreeGrafter"/>
</dbReference>
<dbReference type="GO" id="GO:0007156">
    <property type="term" value="P:homophilic cell adhesion via plasma membrane adhesion molecules"/>
    <property type="evidence" value="ECO:0007669"/>
    <property type="project" value="InterPro"/>
</dbReference>
<keyword evidence="6" id="KW-1133">Transmembrane helix</keyword>
<evidence type="ECO:0000256" key="3">
    <source>
        <dbReference type="ARBA" id="ARBA00022737"/>
    </source>
</evidence>
<keyword evidence="5" id="KW-0130">Cell adhesion</keyword>
<reference evidence="9 10" key="1">
    <citation type="submission" date="2015-05" db="EMBL/GenBank/DDBJ databases">
        <title>Photobacterium galathea sp. nov.</title>
        <authorList>
            <person name="Machado H."/>
            <person name="Gram L."/>
        </authorList>
    </citation>
    <scope>NUCLEOTIDE SEQUENCE [LARGE SCALE GENOMIC DNA]</scope>
    <source>
        <strain evidence="9 10">DSM 25995</strain>
    </source>
</reference>
<evidence type="ECO:0000256" key="4">
    <source>
        <dbReference type="ARBA" id="ARBA00022837"/>
    </source>
</evidence>
<accession>A0A0J1GF95</accession>
<dbReference type="InterPro" id="IPR002126">
    <property type="entry name" value="Cadherin-like_dom"/>
</dbReference>
<evidence type="ECO:0000259" key="8">
    <source>
        <dbReference type="PROSITE" id="PS50268"/>
    </source>
</evidence>
<dbReference type="AlphaFoldDB" id="A0A0J1GF95"/>
<dbReference type="RefSeq" id="WP_047876779.1">
    <property type="nucleotide sequence ID" value="NZ_LDOV01000085.1"/>
</dbReference>
<evidence type="ECO:0000256" key="1">
    <source>
        <dbReference type="ARBA" id="ARBA00004370"/>
    </source>
</evidence>
<dbReference type="GO" id="GO:0005509">
    <property type="term" value="F:calcium ion binding"/>
    <property type="evidence" value="ECO:0007669"/>
    <property type="project" value="InterPro"/>
</dbReference>
<comment type="subcellular location">
    <subcellularLocation>
        <location evidence="1">Membrane</location>
    </subcellularLocation>
</comment>
<evidence type="ECO:0000313" key="9">
    <source>
        <dbReference type="EMBL" id="KLU98374.1"/>
    </source>
</evidence>
<evidence type="ECO:0000256" key="6">
    <source>
        <dbReference type="ARBA" id="ARBA00022989"/>
    </source>
</evidence>
<dbReference type="PROSITE" id="PS50268">
    <property type="entry name" value="CADHERIN_2"/>
    <property type="match status" value="1"/>
</dbReference>
<feature type="non-terminal residue" evidence="9">
    <location>
        <position position="134"/>
    </location>
</feature>
<feature type="domain" description="Cadherin" evidence="8">
    <location>
        <begin position="37"/>
        <end position="128"/>
    </location>
</feature>
<evidence type="ECO:0000256" key="2">
    <source>
        <dbReference type="ARBA" id="ARBA00022692"/>
    </source>
</evidence>
<dbReference type="PANTHER" id="PTHR24025:SF28">
    <property type="entry name" value="PUTATIVE-RELATED"/>
    <property type="match status" value="1"/>
</dbReference>
<evidence type="ECO:0000256" key="5">
    <source>
        <dbReference type="ARBA" id="ARBA00022889"/>
    </source>
</evidence>
<name>A0A0J1GF95_9GAMM</name>
<dbReference type="CDD" id="cd11304">
    <property type="entry name" value="Cadherin_repeat"/>
    <property type="match status" value="1"/>
</dbReference>
<keyword evidence="10" id="KW-1185">Reference proteome</keyword>
<keyword evidence="7" id="KW-0472">Membrane</keyword>
<proteinExistence type="predicted"/>
<evidence type="ECO:0000313" key="10">
    <source>
        <dbReference type="Proteomes" id="UP000036426"/>
    </source>
</evidence>
<dbReference type="Gene3D" id="2.60.40.60">
    <property type="entry name" value="Cadherins"/>
    <property type="match status" value="1"/>
</dbReference>
<keyword evidence="3" id="KW-0677">Repeat</keyword>
<dbReference type="InterPro" id="IPR015919">
    <property type="entry name" value="Cadherin-like_sf"/>
</dbReference>
<organism evidence="9 10">
    <name type="scientific">Photobacterium aphoticum</name>
    <dbReference type="NCBI Taxonomy" id="754436"/>
    <lineage>
        <taxon>Bacteria</taxon>
        <taxon>Pseudomonadati</taxon>
        <taxon>Pseudomonadota</taxon>
        <taxon>Gammaproteobacteria</taxon>
        <taxon>Vibrionales</taxon>
        <taxon>Vibrionaceae</taxon>
        <taxon>Photobacterium</taxon>
    </lineage>
</organism>
<dbReference type="Proteomes" id="UP000036426">
    <property type="component" value="Unassembled WGS sequence"/>
</dbReference>
<keyword evidence="4" id="KW-0106">Calcium</keyword>
<evidence type="ECO:0000256" key="7">
    <source>
        <dbReference type="ARBA" id="ARBA00023136"/>
    </source>
</evidence>
<feature type="non-terminal residue" evidence="9">
    <location>
        <position position="1"/>
    </location>
</feature>
<sequence>AVVTVNVTPVNDAPEFLSGTDTPTDAPKDDVYNFDAVKEGSKSGALVGTVKAVVADGDTLSSSFVGGELTNGVFSIDPTSGAITLNQDIDDADLGEFDLAVEVRDGNGGVATATVKVELGDVTGAPEVLSVEVR</sequence>
<dbReference type="SUPFAM" id="SSF49313">
    <property type="entry name" value="Cadherin-like"/>
    <property type="match status" value="1"/>
</dbReference>